<accession>A0A0C3RFV4</accession>
<feature type="binding site" evidence="2">
    <location>
        <position position="61"/>
    </location>
    <ligand>
        <name>substrate</name>
    </ligand>
</feature>
<dbReference type="EMBL" id="JPIU01000037">
    <property type="protein sequence ID" value="KIO45716.1"/>
    <property type="molecule type" value="Genomic_DNA"/>
</dbReference>
<keyword evidence="7" id="KW-1185">Reference proteome</keyword>
<comment type="caution">
    <text evidence="5">The sequence shown here is derived from an EMBL/GenBank/DDBJ whole genome shotgun (WGS) entry which is preliminary data.</text>
</comment>
<evidence type="ECO:0000313" key="6">
    <source>
        <dbReference type="Proteomes" id="UP000031937"/>
    </source>
</evidence>
<keyword evidence="5" id="KW-0808">Transferase</keyword>
<proteinExistence type="predicted"/>
<dbReference type="SUPFAM" id="SSF54637">
    <property type="entry name" value="Thioesterase/thiol ester dehydrase-isomerase"/>
    <property type="match status" value="1"/>
</dbReference>
<feature type="domain" description="Fluoroacetyl-CoA-specific thioesterase-like" evidence="3">
    <location>
        <begin position="15"/>
        <end position="116"/>
    </location>
</feature>
<reference evidence="5 7" key="1">
    <citation type="submission" date="2014-07" db="EMBL/GenBank/DDBJ databases">
        <title>Porphyromonadaceae bacterium OUH 308042 = ATCC BAA-2681 = DSM 28342 draft genome.</title>
        <authorList>
            <person name="Sydenham T.V."/>
            <person name="Hasman H."/>
            <person name="Justensen U.S."/>
        </authorList>
    </citation>
    <scope>NUCLEOTIDE SEQUENCE [LARGE SCALE GENOMIC DNA]</scope>
    <source>
        <strain evidence="5 7">OUH 308042</strain>
    </source>
</reference>
<dbReference type="PIRSF" id="PIRSF014972">
    <property type="entry name" value="FlK"/>
    <property type="match status" value="1"/>
</dbReference>
<dbReference type="InterPro" id="IPR029069">
    <property type="entry name" value="HotDog_dom_sf"/>
</dbReference>
<dbReference type="PANTHER" id="PTHR36934:SF1">
    <property type="entry name" value="THIOESTERASE DOMAIN-CONTAINING PROTEIN"/>
    <property type="match status" value="1"/>
</dbReference>
<evidence type="ECO:0000259" key="3">
    <source>
        <dbReference type="Pfam" id="PF22636"/>
    </source>
</evidence>
<gene>
    <name evidence="5" type="ORF">BA92_04460</name>
    <name evidence="4" type="ORF">IE90_10525</name>
</gene>
<reference evidence="4 6" key="2">
    <citation type="submission" date="2014-07" db="EMBL/GenBank/DDBJ databases">
        <title>Porphyromonadaceae bacterium OUH 334697 = ATCC BAA-2682 = DSM 28341 draft genome.</title>
        <authorList>
            <person name="Sydenham T.V."/>
            <person name="Hasman H."/>
            <person name="Justesen U.S."/>
        </authorList>
    </citation>
    <scope>NUCLEOTIDE SEQUENCE [LARGE SCALE GENOMIC DNA]</scope>
    <source>
        <strain evidence="4 6">OUH 334697</strain>
    </source>
</reference>
<dbReference type="EMBL" id="JPIT01000031">
    <property type="protein sequence ID" value="KIO43553.1"/>
    <property type="molecule type" value="Genomic_DNA"/>
</dbReference>
<dbReference type="GO" id="GO:0016746">
    <property type="term" value="F:acyltransferase activity"/>
    <property type="evidence" value="ECO:0007669"/>
    <property type="project" value="UniProtKB-KW"/>
</dbReference>
<feature type="binding site" evidence="2">
    <location>
        <position position="112"/>
    </location>
    <ligand>
        <name>substrate</name>
    </ligand>
</feature>
<dbReference type="InterPro" id="IPR025540">
    <property type="entry name" value="FlK"/>
</dbReference>
<keyword evidence="5" id="KW-0012">Acyltransferase</keyword>
<protein>
    <submittedName>
        <fullName evidence="5">Dihydrolipoamide acyltransferase</fullName>
    </submittedName>
</protein>
<evidence type="ECO:0000256" key="1">
    <source>
        <dbReference type="PIRSR" id="PIRSR014972-1"/>
    </source>
</evidence>
<dbReference type="RefSeq" id="WP_041504061.1">
    <property type="nucleotide sequence ID" value="NZ_JPIT01000031.1"/>
</dbReference>
<dbReference type="Proteomes" id="UP000031937">
    <property type="component" value="Unassembled WGS sequence"/>
</dbReference>
<organism evidence="5 7">
    <name type="scientific">Sanguibacteroides justesenii</name>
    <dbReference type="NCBI Taxonomy" id="1547597"/>
    <lineage>
        <taxon>Bacteria</taxon>
        <taxon>Pseudomonadati</taxon>
        <taxon>Bacteroidota</taxon>
        <taxon>Bacteroidia</taxon>
        <taxon>Bacteroidales</taxon>
        <taxon>Porphyromonadaceae</taxon>
        <taxon>Sanguibacteroides</taxon>
    </lineage>
</organism>
<evidence type="ECO:0000313" key="5">
    <source>
        <dbReference type="EMBL" id="KIO45716.1"/>
    </source>
</evidence>
<evidence type="ECO:0000313" key="7">
    <source>
        <dbReference type="Proteomes" id="UP000031980"/>
    </source>
</evidence>
<dbReference type="Proteomes" id="UP000031980">
    <property type="component" value="Unassembled WGS sequence"/>
</dbReference>
<dbReference type="PANTHER" id="PTHR36934">
    <property type="entry name" value="BLR0278 PROTEIN"/>
    <property type="match status" value="1"/>
</dbReference>
<name>A0A0C3RFV4_9PORP</name>
<evidence type="ECO:0000313" key="4">
    <source>
        <dbReference type="EMBL" id="KIO43553.1"/>
    </source>
</evidence>
<feature type="active site" evidence="1">
    <location>
        <position position="42"/>
    </location>
</feature>
<evidence type="ECO:0000256" key="2">
    <source>
        <dbReference type="PIRSR" id="PIRSR014972-2"/>
    </source>
</evidence>
<dbReference type="OrthoDB" id="6902891at2"/>
<dbReference type="InterPro" id="IPR054485">
    <property type="entry name" value="FlK-like_dom"/>
</dbReference>
<sequence length="125" mass="13724">MEIKIGFSFTQEIIVRHEDTAAVYGSGKLEVFATPAMVGLMENTAIKCLEGMLEAENDTVGIEINVKHVKATPVGKKVGCKATITETEGRRIRFEIEAWDETATIGTAVHDRFIINPVKFLSKLG</sequence>
<feature type="active site" evidence="1">
    <location>
        <position position="68"/>
    </location>
</feature>
<dbReference type="AlphaFoldDB" id="A0A0C3RFV4"/>
<feature type="binding site" evidence="2">
    <location>
        <position position="61"/>
    </location>
    <ligand>
        <name>CoA</name>
        <dbReference type="ChEBI" id="CHEBI:57287"/>
    </ligand>
</feature>
<dbReference type="Gene3D" id="3.10.129.10">
    <property type="entry name" value="Hotdog Thioesterase"/>
    <property type="match status" value="1"/>
</dbReference>
<dbReference type="Pfam" id="PF22636">
    <property type="entry name" value="FlK"/>
    <property type="match status" value="1"/>
</dbReference>
<feature type="active site" evidence="1">
    <location>
        <position position="34"/>
    </location>
</feature>